<keyword evidence="2" id="KW-1185">Reference proteome</keyword>
<proteinExistence type="predicted"/>
<sequence length="140" mass="16196">MNLIESKYTYLALDQVDQQTHYLIADILNRKLPLANCRDKKIFNPEDDADYRTLGAEYENDFGNDLPNQKEASQAIAYEYLFLVVKDKPKKKKITKSVISKKTKKPTNLPAIRNAKVHSKKTKQNPVEYYNCLLTQAQNN</sequence>
<gene>
    <name evidence="1" type="ORF">FWILDA_LOCUS3313</name>
</gene>
<dbReference type="Proteomes" id="UP001153678">
    <property type="component" value="Unassembled WGS sequence"/>
</dbReference>
<evidence type="ECO:0000313" key="1">
    <source>
        <dbReference type="EMBL" id="CAI2167901.1"/>
    </source>
</evidence>
<accession>A0A9W4SI58</accession>
<protein>
    <submittedName>
        <fullName evidence="1">1493_t:CDS:1</fullName>
    </submittedName>
</protein>
<comment type="caution">
    <text evidence="1">The sequence shown here is derived from an EMBL/GenBank/DDBJ whole genome shotgun (WGS) entry which is preliminary data.</text>
</comment>
<organism evidence="1 2">
    <name type="scientific">Funneliformis geosporum</name>
    <dbReference type="NCBI Taxonomy" id="1117311"/>
    <lineage>
        <taxon>Eukaryota</taxon>
        <taxon>Fungi</taxon>
        <taxon>Fungi incertae sedis</taxon>
        <taxon>Mucoromycota</taxon>
        <taxon>Glomeromycotina</taxon>
        <taxon>Glomeromycetes</taxon>
        <taxon>Glomerales</taxon>
        <taxon>Glomeraceae</taxon>
        <taxon>Funneliformis</taxon>
    </lineage>
</organism>
<dbReference type="AlphaFoldDB" id="A0A9W4SI58"/>
<dbReference type="OrthoDB" id="2461172at2759"/>
<name>A0A9W4SI58_9GLOM</name>
<dbReference type="EMBL" id="CAMKVN010000432">
    <property type="protein sequence ID" value="CAI2167901.1"/>
    <property type="molecule type" value="Genomic_DNA"/>
</dbReference>
<reference evidence="1" key="1">
    <citation type="submission" date="2022-08" db="EMBL/GenBank/DDBJ databases">
        <authorList>
            <person name="Kallberg Y."/>
            <person name="Tangrot J."/>
            <person name="Rosling A."/>
        </authorList>
    </citation>
    <scope>NUCLEOTIDE SEQUENCE</scope>
    <source>
        <strain evidence="1">Wild A</strain>
    </source>
</reference>
<evidence type="ECO:0000313" key="2">
    <source>
        <dbReference type="Proteomes" id="UP001153678"/>
    </source>
</evidence>